<dbReference type="KEGG" id="ztr:MYCGRDRAFT_94391"/>
<dbReference type="InParanoid" id="F9XFD6"/>
<dbReference type="RefSeq" id="XP_003851205.1">
    <property type="nucleotide sequence ID" value="XM_003851157.1"/>
</dbReference>
<dbReference type="InterPro" id="IPR024079">
    <property type="entry name" value="MetalloPept_cat_dom_sf"/>
</dbReference>
<dbReference type="Gene3D" id="3.40.390.10">
    <property type="entry name" value="Collagenase (Catalytic Domain)"/>
    <property type="match status" value="1"/>
</dbReference>
<sequence>MVFNMRGLSCILPFAGLLAQAAPLVDRSLEVQNTTNLLTKRALPIFSGFGSDPNRRARAEAAFRDAVTLAADVLNAPRFEDTFNLYFDGAGDKDEILQVFRNVVGDNSDGTGSSVIGNIVIDNDDTGGGCGGNVVAFTENLNGRKAGAITLCEKAYAFPDLADKGCEDLSTTVGTLMSTLGGVVLHELMHYQEIGDPALGDHITDFGADGYGPLKVRSLRRSDVSKARINADSYRWRFTGPTDVARAILGPATTVTLATVPAVDRSVRSCSPSPDQQAGSVAGHRLRLGKAKLRALGQEHRLDLNLIKNRTHQVCFAKRSLFLSTRHRISINEDNWALILGGRVADQDVHVVRVAVHHGGLAFVLLEQLDDPVQFSVPVEVLERGGWLFRIATLTEETD</sequence>
<organism evidence="2 3">
    <name type="scientific">Zymoseptoria tritici (strain CBS 115943 / IPO323)</name>
    <name type="common">Speckled leaf blotch fungus</name>
    <name type="synonym">Septoria tritici</name>
    <dbReference type="NCBI Taxonomy" id="336722"/>
    <lineage>
        <taxon>Eukaryota</taxon>
        <taxon>Fungi</taxon>
        <taxon>Dikarya</taxon>
        <taxon>Ascomycota</taxon>
        <taxon>Pezizomycotina</taxon>
        <taxon>Dothideomycetes</taxon>
        <taxon>Dothideomycetidae</taxon>
        <taxon>Mycosphaerellales</taxon>
        <taxon>Mycosphaerellaceae</taxon>
        <taxon>Zymoseptoria</taxon>
    </lineage>
</organism>
<feature type="chain" id="PRO_5003391614" evidence="1">
    <location>
        <begin position="22"/>
        <end position="399"/>
    </location>
</feature>
<dbReference type="SUPFAM" id="SSF55486">
    <property type="entry name" value="Metalloproteases ('zincins'), catalytic domain"/>
    <property type="match status" value="1"/>
</dbReference>
<dbReference type="Proteomes" id="UP000008062">
    <property type="component" value="Chromosome 7"/>
</dbReference>
<dbReference type="HOGENOM" id="CLU_691178_0_0_1"/>
<feature type="signal peptide" evidence="1">
    <location>
        <begin position="1"/>
        <end position="21"/>
    </location>
</feature>
<gene>
    <name evidence="2" type="ORF">MYCGRDRAFT_94391</name>
</gene>
<proteinExistence type="predicted"/>
<dbReference type="GeneID" id="13397400"/>
<accession>F9XFD6</accession>
<dbReference type="eggNOG" id="ENOG502SHR1">
    <property type="taxonomic scope" value="Eukaryota"/>
</dbReference>
<dbReference type="AlphaFoldDB" id="F9XFD6"/>
<evidence type="ECO:0000313" key="2">
    <source>
        <dbReference type="EMBL" id="EGP86181.1"/>
    </source>
</evidence>
<evidence type="ECO:0000313" key="3">
    <source>
        <dbReference type="Proteomes" id="UP000008062"/>
    </source>
</evidence>
<reference evidence="2 3" key="1">
    <citation type="journal article" date="2011" name="PLoS Genet.">
        <title>Finished genome of the fungal wheat pathogen Mycosphaerella graminicola reveals dispensome structure, chromosome plasticity, and stealth pathogenesis.</title>
        <authorList>
            <person name="Goodwin S.B."/>
            <person name="Ben M'barek S."/>
            <person name="Dhillon B."/>
            <person name="Wittenberg A.H.J."/>
            <person name="Crane C.F."/>
            <person name="Hane J.K."/>
            <person name="Foster A.J."/>
            <person name="Van der Lee T.A.J."/>
            <person name="Grimwood J."/>
            <person name="Aerts A."/>
            <person name="Antoniw J."/>
            <person name="Bailey A."/>
            <person name="Bluhm B."/>
            <person name="Bowler J."/>
            <person name="Bristow J."/>
            <person name="van der Burgt A."/>
            <person name="Canto-Canche B."/>
            <person name="Churchill A.C.L."/>
            <person name="Conde-Ferraez L."/>
            <person name="Cools H.J."/>
            <person name="Coutinho P.M."/>
            <person name="Csukai M."/>
            <person name="Dehal P."/>
            <person name="De Wit P."/>
            <person name="Donzelli B."/>
            <person name="van de Geest H.C."/>
            <person name="van Ham R.C.H.J."/>
            <person name="Hammond-Kosack K.E."/>
            <person name="Henrissat B."/>
            <person name="Kilian A."/>
            <person name="Kobayashi A.K."/>
            <person name="Koopmann E."/>
            <person name="Kourmpetis Y."/>
            <person name="Kuzniar A."/>
            <person name="Lindquist E."/>
            <person name="Lombard V."/>
            <person name="Maliepaard C."/>
            <person name="Martins N."/>
            <person name="Mehrabi R."/>
            <person name="Nap J.P.H."/>
            <person name="Ponomarenko A."/>
            <person name="Rudd J.J."/>
            <person name="Salamov A."/>
            <person name="Schmutz J."/>
            <person name="Schouten H.J."/>
            <person name="Shapiro H."/>
            <person name="Stergiopoulos I."/>
            <person name="Torriani S.F.F."/>
            <person name="Tu H."/>
            <person name="de Vries R.P."/>
            <person name="Waalwijk C."/>
            <person name="Ware S.B."/>
            <person name="Wiebenga A."/>
            <person name="Zwiers L.-H."/>
            <person name="Oliver R.P."/>
            <person name="Grigoriev I.V."/>
            <person name="Kema G.H.J."/>
        </authorList>
    </citation>
    <scope>NUCLEOTIDE SEQUENCE [LARGE SCALE GENOMIC DNA]</scope>
    <source>
        <strain evidence="3">CBS 115943 / IPO323</strain>
    </source>
</reference>
<evidence type="ECO:0000256" key="1">
    <source>
        <dbReference type="SAM" id="SignalP"/>
    </source>
</evidence>
<keyword evidence="3" id="KW-1185">Reference proteome</keyword>
<protein>
    <submittedName>
        <fullName evidence="2">Uncharacterized protein</fullName>
    </submittedName>
</protein>
<dbReference type="GO" id="GO:0008237">
    <property type="term" value="F:metallopeptidase activity"/>
    <property type="evidence" value="ECO:0007669"/>
    <property type="project" value="InterPro"/>
</dbReference>
<dbReference type="EMBL" id="CM001202">
    <property type="protein sequence ID" value="EGP86181.1"/>
    <property type="molecule type" value="Genomic_DNA"/>
</dbReference>
<dbReference type="OrthoDB" id="5357726at2759"/>
<keyword evidence="1" id="KW-0732">Signal</keyword>
<name>F9XFD6_ZYMTI</name>